<dbReference type="Proteomes" id="UP000519897">
    <property type="component" value="Unassembled WGS sequence"/>
</dbReference>
<keyword evidence="5" id="KW-1185">Reference proteome</keyword>
<comment type="caution">
    <text evidence="4">The sequence shown here is derived from an EMBL/GenBank/DDBJ whole genome shotgun (WGS) entry which is preliminary data.</text>
</comment>
<dbReference type="PANTHER" id="PTHR43096">
    <property type="entry name" value="DNAJ HOMOLOG 1, MITOCHONDRIAL-RELATED"/>
    <property type="match status" value="1"/>
</dbReference>
<feature type="compositionally biased region" description="Basic and acidic residues" evidence="2">
    <location>
        <begin position="203"/>
        <end position="213"/>
    </location>
</feature>
<evidence type="ECO:0000256" key="2">
    <source>
        <dbReference type="SAM" id="MobiDB-lite"/>
    </source>
</evidence>
<feature type="compositionally biased region" description="Low complexity" evidence="2">
    <location>
        <begin position="104"/>
        <end position="125"/>
    </location>
</feature>
<gene>
    <name evidence="4" type="ORF">GGQ72_001461</name>
</gene>
<reference evidence="4 5" key="1">
    <citation type="submission" date="2020-08" db="EMBL/GenBank/DDBJ databases">
        <title>Genomic Encyclopedia of Type Strains, Phase IV (KMG-IV): sequencing the most valuable type-strain genomes for metagenomic binning, comparative biology and taxonomic classification.</title>
        <authorList>
            <person name="Goeker M."/>
        </authorList>
    </citation>
    <scope>NUCLEOTIDE SEQUENCE [LARGE SCALE GENOMIC DNA]</scope>
    <source>
        <strain evidence="4 5">DSM 29514</strain>
    </source>
</reference>
<dbReference type="InterPro" id="IPR001623">
    <property type="entry name" value="DnaJ_domain"/>
</dbReference>
<keyword evidence="1" id="KW-0143">Chaperone</keyword>
<evidence type="ECO:0000313" key="5">
    <source>
        <dbReference type="Proteomes" id="UP000519897"/>
    </source>
</evidence>
<accession>A0A7W6PRG2</accession>
<dbReference type="CDD" id="cd06257">
    <property type="entry name" value="DnaJ"/>
    <property type="match status" value="1"/>
</dbReference>
<dbReference type="SMART" id="SM00271">
    <property type="entry name" value="DnaJ"/>
    <property type="match status" value="1"/>
</dbReference>
<dbReference type="CDD" id="cd10747">
    <property type="entry name" value="DnaJ_C"/>
    <property type="match status" value="1"/>
</dbReference>
<dbReference type="SUPFAM" id="SSF49493">
    <property type="entry name" value="HSP40/DnaJ peptide-binding domain"/>
    <property type="match status" value="2"/>
</dbReference>
<dbReference type="Pfam" id="PF00226">
    <property type="entry name" value="DnaJ"/>
    <property type="match status" value="1"/>
</dbReference>
<dbReference type="PROSITE" id="PS00636">
    <property type="entry name" value="DNAJ_1"/>
    <property type="match status" value="1"/>
</dbReference>
<dbReference type="InterPro" id="IPR036869">
    <property type="entry name" value="J_dom_sf"/>
</dbReference>
<dbReference type="PROSITE" id="PS50076">
    <property type="entry name" value="DNAJ_2"/>
    <property type="match status" value="1"/>
</dbReference>
<dbReference type="PRINTS" id="PR00625">
    <property type="entry name" value="JDOMAIN"/>
</dbReference>
<dbReference type="Gene3D" id="2.60.260.20">
    <property type="entry name" value="Urease metallochaperone UreE, N-terminal domain"/>
    <property type="match status" value="2"/>
</dbReference>
<dbReference type="GO" id="GO:0042026">
    <property type="term" value="P:protein refolding"/>
    <property type="evidence" value="ECO:0007669"/>
    <property type="project" value="TreeGrafter"/>
</dbReference>
<proteinExistence type="predicted"/>
<dbReference type="RefSeq" id="WP_165132524.1">
    <property type="nucleotide sequence ID" value="NZ_CP049250.1"/>
</dbReference>
<organism evidence="4 5">
    <name type="scientific">Rhizobium rhizoryzae</name>
    <dbReference type="NCBI Taxonomy" id="451876"/>
    <lineage>
        <taxon>Bacteria</taxon>
        <taxon>Pseudomonadati</taxon>
        <taxon>Pseudomonadota</taxon>
        <taxon>Alphaproteobacteria</taxon>
        <taxon>Hyphomicrobiales</taxon>
        <taxon>Rhizobiaceae</taxon>
        <taxon>Rhizobium/Agrobacterium group</taxon>
        <taxon>Rhizobium</taxon>
    </lineage>
</organism>
<feature type="domain" description="J" evidence="3">
    <location>
        <begin position="3"/>
        <end position="68"/>
    </location>
</feature>
<dbReference type="EMBL" id="JACIEC010000001">
    <property type="protein sequence ID" value="MBB4142962.1"/>
    <property type="molecule type" value="Genomic_DNA"/>
</dbReference>
<evidence type="ECO:0000313" key="4">
    <source>
        <dbReference type="EMBL" id="MBB4142962.1"/>
    </source>
</evidence>
<dbReference type="InterPro" id="IPR008971">
    <property type="entry name" value="HSP40/DnaJ_pept-bd"/>
</dbReference>
<evidence type="ECO:0000259" key="3">
    <source>
        <dbReference type="PROSITE" id="PS50076"/>
    </source>
</evidence>
<sequence length="411" mass="44986">MRDPYSLLGVKRDAGADEIKAAWRSKAKSLHPDHNQDDPNAAKRFTEVGQAYDLLKDPERRRRFDQSFDTQQTIMQQREAARQAEERAKAARARAEAVMEELARANAQRAQAQAQQQAQNQAGAASEPAEDMVERIFGSGAQRAAAGGGGSYRAQQQSTAQGSQHPGQQSAGQQSSGPKPNAQQQAQASSGARASDPSQDQASKAEPDEKPEAPKPATPLPLQAIELISTLVRRIRGEVPPPEKAPDLTVTASVSLEDLLELKPSQVTLSDEREVRFALEPGMSDGHVLRLKGQGLRLPNMQRGDLVVTLQVRRDNRFRLEEFDLHTVLPIKLEDAVLGGEAEVETPGGIVPVSIPAWTGSDQTARLEGLGLQKEDGSRGDLVVEFRVLLWEKPDDKVIDLMRHMRYGLFV</sequence>
<name>A0A7W6PRG2_9HYPH</name>
<dbReference type="InterPro" id="IPR018253">
    <property type="entry name" value="DnaJ_domain_CS"/>
</dbReference>
<protein>
    <submittedName>
        <fullName evidence="4">DnaJ-class molecular chaperone</fullName>
    </submittedName>
</protein>
<evidence type="ECO:0000256" key="1">
    <source>
        <dbReference type="ARBA" id="ARBA00023186"/>
    </source>
</evidence>
<feature type="compositionally biased region" description="Low complexity" evidence="2">
    <location>
        <begin position="152"/>
        <end position="195"/>
    </location>
</feature>
<dbReference type="Gene3D" id="1.10.287.110">
    <property type="entry name" value="DnaJ domain"/>
    <property type="match status" value="1"/>
</dbReference>
<dbReference type="SUPFAM" id="SSF46565">
    <property type="entry name" value="Chaperone J-domain"/>
    <property type="match status" value="1"/>
</dbReference>
<dbReference type="GO" id="GO:0005737">
    <property type="term" value="C:cytoplasm"/>
    <property type="evidence" value="ECO:0007669"/>
    <property type="project" value="TreeGrafter"/>
</dbReference>
<dbReference type="Pfam" id="PF01556">
    <property type="entry name" value="DnaJ_C"/>
    <property type="match status" value="1"/>
</dbReference>
<dbReference type="GO" id="GO:0051082">
    <property type="term" value="F:unfolded protein binding"/>
    <property type="evidence" value="ECO:0007669"/>
    <property type="project" value="InterPro"/>
</dbReference>
<dbReference type="AlphaFoldDB" id="A0A7W6PRG2"/>
<feature type="region of interest" description="Disordered" evidence="2">
    <location>
        <begin position="101"/>
        <end position="222"/>
    </location>
</feature>
<dbReference type="InterPro" id="IPR002939">
    <property type="entry name" value="DnaJ_C"/>
</dbReference>
<dbReference type="PANTHER" id="PTHR43096:SF52">
    <property type="entry name" value="DNAJ HOMOLOG 1, MITOCHONDRIAL-RELATED"/>
    <property type="match status" value="1"/>
</dbReference>